<organism evidence="13 14">
    <name type="scientific">Aldrovandia affinis</name>
    <dbReference type="NCBI Taxonomy" id="143900"/>
    <lineage>
        <taxon>Eukaryota</taxon>
        <taxon>Metazoa</taxon>
        <taxon>Chordata</taxon>
        <taxon>Craniata</taxon>
        <taxon>Vertebrata</taxon>
        <taxon>Euteleostomi</taxon>
        <taxon>Actinopterygii</taxon>
        <taxon>Neopterygii</taxon>
        <taxon>Teleostei</taxon>
        <taxon>Notacanthiformes</taxon>
        <taxon>Halosauridae</taxon>
        <taxon>Aldrovandia</taxon>
    </lineage>
</organism>
<dbReference type="PROSITE" id="PS00094">
    <property type="entry name" value="C5_MTASE_1"/>
    <property type="match status" value="1"/>
</dbReference>
<dbReference type="GO" id="GO:0032259">
    <property type="term" value="P:methylation"/>
    <property type="evidence" value="ECO:0007669"/>
    <property type="project" value="UniProtKB-KW"/>
</dbReference>
<evidence type="ECO:0000313" key="13">
    <source>
        <dbReference type="EMBL" id="KAJ8412283.1"/>
    </source>
</evidence>
<dbReference type="EMBL" id="JAINUG010000020">
    <property type="protein sequence ID" value="KAJ8412283.1"/>
    <property type="molecule type" value="Genomic_DNA"/>
</dbReference>
<protein>
    <recommendedName>
        <fullName evidence="2">DNA (cytosine-5-)-methyltransferase</fullName>
        <ecNumber evidence="2">2.1.1.37</ecNumber>
    </recommendedName>
</protein>
<evidence type="ECO:0000256" key="9">
    <source>
        <dbReference type="ARBA" id="ARBA00022833"/>
    </source>
</evidence>
<evidence type="ECO:0000256" key="4">
    <source>
        <dbReference type="ARBA" id="ARBA00022603"/>
    </source>
</evidence>
<dbReference type="Gene3D" id="1.10.720.50">
    <property type="entry name" value="PWWP, helical domain"/>
    <property type="match status" value="1"/>
</dbReference>
<comment type="similarity">
    <text evidence="11">Belongs to the class I-like SAM-binding methyltransferase superfamily. C5-methyltransferase family.</text>
</comment>
<dbReference type="EC" id="2.1.1.37" evidence="2"/>
<dbReference type="GO" id="GO:0000122">
    <property type="term" value="P:negative regulation of transcription by RNA polymerase II"/>
    <property type="evidence" value="ECO:0007669"/>
    <property type="project" value="TreeGrafter"/>
</dbReference>
<accession>A0AAD7T0V6</accession>
<dbReference type="Pfam" id="PF21255">
    <property type="entry name" value="DNMT3_ADD_GATA1-like"/>
    <property type="match status" value="1"/>
</dbReference>
<dbReference type="InterPro" id="IPR001525">
    <property type="entry name" value="C5_MeTfrase"/>
</dbReference>
<evidence type="ECO:0000256" key="1">
    <source>
        <dbReference type="ARBA" id="ARBA00004123"/>
    </source>
</evidence>
<evidence type="ECO:0000256" key="3">
    <source>
        <dbReference type="ARBA" id="ARBA00022491"/>
    </source>
</evidence>
<dbReference type="Proteomes" id="UP001221898">
    <property type="component" value="Unassembled WGS sequence"/>
</dbReference>
<dbReference type="PROSITE" id="PS51679">
    <property type="entry name" value="SAM_MT_C5"/>
    <property type="match status" value="1"/>
</dbReference>
<dbReference type="Pfam" id="PF00145">
    <property type="entry name" value="DNA_methylase"/>
    <property type="match status" value="1"/>
</dbReference>
<keyword evidence="8" id="KW-0863">Zinc-finger</keyword>
<dbReference type="GO" id="GO:0051718">
    <property type="term" value="F:DNA (cytosine-5-)-methyltransferase activity, acting on CpG substrates"/>
    <property type="evidence" value="ECO:0007669"/>
    <property type="project" value="TreeGrafter"/>
</dbReference>
<keyword evidence="10" id="KW-0539">Nucleus</keyword>
<dbReference type="GO" id="GO:0005634">
    <property type="term" value="C:nucleus"/>
    <property type="evidence" value="ECO:0007669"/>
    <property type="project" value="UniProtKB-SubCell"/>
</dbReference>
<gene>
    <name evidence="13" type="ORF">AAFF_G00145500</name>
</gene>
<comment type="subcellular location">
    <subcellularLocation>
        <location evidence="1">Nucleus</location>
    </subcellularLocation>
</comment>
<evidence type="ECO:0000256" key="10">
    <source>
        <dbReference type="ARBA" id="ARBA00023242"/>
    </source>
</evidence>
<feature type="active site" evidence="11">
    <location>
        <position position="363"/>
    </location>
</feature>
<evidence type="ECO:0000256" key="6">
    <source>
        <dbReference type="ARBA" id="ARBA00022691"/>
    </source>
</evidence>
<dbReference type="Gene3D" id="3.40.50.150">
    <property type="entry name" value="Vaccinia Virus protein VP39"/>
    <property type="match status" value="2"/>
</dbReference>
<name>A0AAD7T0V6_9TELE</name>
<evidence type="ECO:0000256" key="5">
    <source>
        <dbReference type="ARBA" id="ARBA00022679"/>
    </source>
</evidence>
<dbReference type="InterPro" id="IPR050390">
    <property type="entry name" value="C5-Methyltransferase"/>
</dbReference>
<dbReference type="Pfam" id="PF17980">
    <property type="entry name" value="ADD_DNMT3"/>
    <property type="match status" value="1"/>
</dbReference>
<dbReference type="SUPFAM" id="SSF53335">
    <property type="entry name" value="S-adenosyl-L-methionine-dependent methyltransferases"/>
    <property type="match status" value="1"/>
</dbReference>
<proteinExistence type="inferred from homology"/>
<dbReference type="PANTHER" id="PTHR23068">
    <property type="entry name" value="DNA CYTOSINE-5- -METHYLTRANSFERASE 3-RELATED"/>
    <property type="match status" value="1"/>
</dbReference>
<evidence type="ECO:0000256" key="11">
    <source>
        <dbReference type="PROSITE-ProRule" id="PRU01016"/>
    </source>
</evidence>
<evidence type="ECO:0000256" key="2">
    <source>
        <dbReference type="ARBA" id="ARBA00011975"/>
    </source>
</evidence>
<keyword evidence="7" id="KW-0479">Metal-binding</keyword>
<reference evidence="13" key="1">
    <citation type="journal article" date="2023" name="Science">
        <title>Genome structures resolve the early diversification of teleost fishes.</title>
        <authorList>
            <person name="Parey E."/>
            <person name="Louis A."/>
            <person name="Montfort J."/>
            <person name="Bouchez O."/>
            <person name="Roques C."/>
            <person name="Iampietro C."/>
            <person name="Lluch J."/>
            <person name="Castinel A."/>
            <person name="Donnadieu C."/>
            <person name="Desvignes T."/>
            <person name="Floi Bucao C."/>
            <person name="Jouanno E."/>
            <person name="Wen M."/>
            <person name="Mejri S."/>
            <person name="Dirks R."/>
            <person name="Jansen H."/>
            <person name="Henkel C."/>
            <person name="Chen W.J."/>
            <person name="Zahm M."/>
            <person name="Cabau C."/>
            <person name="Klopp C."/>
            <person name="Thompson A.W."/>
            <person name="Robinson-Rechavi M."/>
            <person name="Braasch I."/>
            <person name="Lecointre G."/>
            <person name="Bobe J."/>
            <person name="Postlethwait J.H."/>
            <person name="Berthelot C."/>
            <person name="Roest Crollius H."/>
            <person name="Guiguen Y."/>
        </authorList>
    </citation>
    <scope>NUCLEOTIDE SEQUENCE</scope>
    <source>
        <strain evidence="13">NC1722</strain>
    </source>
</reference>
<keyword evidence="5 11" id="KW-0808">Transferase</keyword>
<keyword evidence="14" id="KW-1185">Reference proteome</keyword>
<dbReference type="GO" id="GO:0008270">
    <property type="term" value="F:zinc ion binding"/>
    <property type="evidence" value="ECO:0007669"/>
    <property type="project" value="UniProtKB-KW"/>
</dbReference>
<dbReference type="InterPro" id="IPR018117">
    <property type="entry name" value="C5_DNA_meth_AS"/>
</dbReference>
<dbReference type="AlphaFoldDB" id="A0AAD7T0V6"/>
<keyword evidence="3" id="KW-0678">Repressor</keyword>
<dbReference type="PANTHER" id="PTHR23068:SF53">
    <property type="entry name" value="DNA (CYTOSINE-5-)-METHYLTRANSFERASE"/>
    <property type="match status" value="1"/>
</dbReference>
<evidence type="ECO:0000256" key="8">
    <source>
        <dbReference type="ARBA" id="ARBA00022771"/>
    </source>
</evidence>
<dbReference type="SUPFAM" id="SSF63748">
    <property type="entry name" value="Tudor/PWWP/MBT"/>
    <property type="match status" value="1"/>
</dbReference>
<dbReference type="InterPro" id="IPR049554">
    <property type="entry name" value="DNMT3_ADD_PHD"/>
</dbReference>
<evidence type="ECO:0000313" key="14">
    <source>
        <dbReference type="Proteomes" id="UP001221898"/>
    </source>
</evidence>
<evidence type="ECO:0000259" key="12">
    <source>
        <dbReference type="PROSITE" id="PS51533"/>
    </source>
</evidence>
<dbReference type="InterPro" id="IPR029063">
    <property type="entry name" value="SAM-dependent_MTases_sf"/>
</dbReference>
<dbReference type="InterPro" id="IPR025766">
    <property type="entry name" value="ADD"/>
</dbReference>
<sequence>MDTIQLVFICIERLLPFAAFTKCFCNNSFASLPAYKGAIYQVLELAAERCGKLFPLAKQGGQEEELKLMMEWASSGFMPTGPDSFRPPLEASDLGVSDSLESSLSDYQPPSKKKYVNKTRLAPDQDCNREKMVKEVLGKGKTIEDFCLSCGSIHIEIFHPLFEGSLCLKCKDNFTETLYRYDDDGYQSYCTVCCAGLEVILCGNNSCCRCYCKDCLNTLVGPGTFDRLTDVDPWSCYLCLPSQRYGVLKRRLDWSMRVQEFFVNDSAVEFEPHRVYPSIPASRRRPLKVLSLFDGIATGYLVLRDLGFKVDRYIASEICEDSIAVGMIKHEGKIEHVNDVRCITRKHIAEWGPFDLLIGGSPCNDLSMVNPARKGLFGFNVSRKISVDVSVRFIASPPMGNKWHYPSVHLCALHTSPPTPCTKGTGRLFFEYYRMLTMMRPKEGDDRPFFWLFENVVAMGRGDKADICRFLECNPVLIDAVKVSPAHRARYFWGNLPGMNRPLATSLNDHVNLQDCLEIGRTAKFDKVRTITTKSNSIRQGKSETLPVVMNGKEDYLWCTEIERIFGFPKHYTDVNNMGRGQRQKVLGRSWSVPVIRHLFAPLKDYFACEVLLRADQRGTKRGTSNELNHRFAKLRSSPGESVANAQVIAVNVSSTSALCSDELAAHIYEAS</sequence>
<dbReference type="InterPro" id="IPR040552">
    <property type="entry name" value="DNMT3_ADD_GATA1-like"/>
</dbReference>
<dbReference type="PROSITE" id="PS51533">
    <property type="entry name" value="ADD"/>
    <property type="match status" value="1"/>
</dbReference>
<keyword evidence="6 11" id="KW-0949">S-adenosyl-L-methionine</keyword>
<comment type="caution">
    <text evidence="13">The sequence shown here is derived from an EMBL/GenBank/DDBJ whole genome shotgun (WGS) entry which is preliminary data.</text>
</comment>
<evidence type="ECO:0000256" key="7">
    <source>
        <dbReference type="ARBA" id="ARBA00022723"/>
    </source>
</evidence>
<keyword evidence="9" id="KW-0862">Zinc</keyword>
<keyword evidence="4 11" id="KW-0489">Methyltransferase</keyword>
<dbReference type="FunFam" id="3.40.50.150:FF:000011">
    <property type="entry name" value="DNA methyltransferase 3 alpha"/>
    <property type="match status" value="1"/>
</dbReference>
<feature type="domain" description="PHD-type" evidence="12">
    <location>
        <begin position="135"/>
        <end position="267"/>
    </location>
</feature>
<dbReference type="GO" id="GO:0003677">
    <property type="term" value="F:DNA binding"/>
    <property type="evidence" value="ECO:0007669"/>
    <property type="project" value="TreeGrafter"/>
</dbReference>